<dbReference type="PANTHER" id="PTHR46040">
    <property type="entry name" value="HIGH MOBILITY GROUP PROTEIN 2"/>
    <property type="match status" value="1"/>
</dbReference>
<protein>
    <recommendedName>
        <fullName evidence="5">HMG box domain-containing protein</fullName>
    </recommendedName>
</protein>
<feature type="DNA-binding region" description="HMG box" evidence="3">
    <location>
        <begin position="45"/>
        <end position="113"/>
    </location>
</feature>
<evidence type="ECO:0000256" key="1">
    <source>
        <dbReference type="ARBA" id="ARBA00023125"/>
    </source>
</evidence>
<accession>A0A9N9WMT8</accession>
<dbReference type="InterPro" id="IPR051965">
    <property type="entry name" value="ChromReg_NeuronalGeneExpr"/>
</dbReference>
<evidence type="ECO:0000313" key="7">
    <source>
        <dbReference type="Proteomes" id="UP001153620"/>
    </source>
</evidence>
<reference evidence="6" key="2">
    <citation type="submission" date="2022-10" db="EMBL/GenBank/DDBJ databases">
        <authorList>
            <consortium name="ENA_rothamsted_submissions"/>
            <consortium name="culmorum"/>
            <person name="King R."/>
        </authorList>
    </citation>
    <scope>NUCLEOTIDE SEQUENCE</scope>
</reference>
<keyword evidence="2 3" id="KW-0539">Nucleus</keyword>
<reference evidence="6" key="1">
    <citation type="submission" date="2022-01" db="EMBL/GenBank/DDBJ databases">
        <authorList>
            <person name="King R."/>
        </authorList>
    </citation>
    <scope>NUCLEOTIDE SEQUENCE</scope>
</reference>
<name>A0A9N9WMT8_9DIPT</name>
<evidence type="ECO:0000256" key="2">
    <source>
        <dbReference type="ARBA" id="ARBA00023242"/>
    </source>
</evidence>
<proteinExistence type="predicted"/>
<organism evidence="6 7">
    <name type="scientific">Chironomus riparius</name>
    <dbReference type="NCBI Taxonomy" id="315576"/>
    <lineage>
        <taxon>Eukaryota</taxon>
        <taxon>Metazoa</taxon>
        <taxon>Ecdysozoa</taxon>
        <taxon>Arthropoda</taxon>
        <taxon>Hexapoda</taxon>
        <taxon>Insecta</taxon>
        <taxon>Pterygota</taxon>
        <taxon>Neoptera</taxon>
        <taxon>Endopterygota</taxon>
        <taxon>Diptera</taxon>
        <taxon>Nematocera</taxon>
        <taxon>Chironomoidea</taxon>
        <taxon>Chironomidae</taxon>
        <taxon>Chironominae</taxon>
        <taxon>Chironomus</taxon>
    </lineage>
</organism>
<dbReference type="AlphaFoldDB" id="A0A9N9WMT8"/>
<evidence type="ECO:0000313" key="6">
    <source>
        <dbReference type="EMBL" id="CAG9801829.1"/>
    </source>
</evidence>
<keyword evidence="7" id="KW-1185">Reference proteome</keyword>
<sequence>MFSLTKLFQTTKFFIGPRISASCQIHSSNVLSVSLEEKIGLPPRPKKPLTPFFRYLSENRTKLQTSNPQLKPIEVVKLCAKNYATIDPSVKTKYQDEYIKDQEEYIRKRTVYDNKLTDEQKYEIANAKQEVVEKKARIEYRKRLRENDKPKKPLSGFLRFLKVAAEKYPRDANQHYREWQKVVAEKWNSMSDAERKTFNDAAQLDFVKYKQEITKWELKMVRLGNIDLVREEALIEHENSQKPKRRQSKPDNIDVKDEINVKLSDAEKDNTTGEQFRDIISKYEEHNSSVAENNEKDEKSKKVIDKLRDLFRF</sequence>
<dbReference type="PROSITE" id="PS50118">
    <property type="entry name" value="HMG_BOX_2"/>
    <property type="match status" value="2"/>
</dbReference>
<evidence type="ECO:0000256" key="4">
    <source>
        <dbReference type="SAM" id="MobiDB-lite"/>
    </source>
</evidence>
<feature type="region of interest" description="Disordered" evidence="4">
    <location>
        <begin position="237"/>
        <end position="256"/>
    </location>
</feature>
<dbReference type="PANTHER" id="PTHR46040:SF3">
    <property type="entry name" value="HIGH MOBILITY GROUP PROTEIN 2"/>
    <property type="match status" value="1"/>
</dbReference>
<feature type="DNA-binding region" description="HMG box" evidence="3">
    <location>
        <begin position="150"/>
        <end position="217"/>
    </location>
</feature>
<dbReference type="InterPro" id="IPR009071">
    <property type="entry name" value="HMG_box_dom"/>
</dbReference>
<dbReference type="GO" id="GO:0010468">
    <property type="term" value="P:regulation of gene expression"/>
    <property type="evidence" value="ECO:0007669"/>
    <property type="project" value="TreeGrafter"/>
</dbReference>
<dbReference type="Proteomes" id="UP001153620">
    <property type="component" value="Chromosome 2"/>
</dbReference>
<evidence type="ECO:0000256" key="3">
    <source>
        <dbReference type="PROSITE-ProRule" id="PRU00267"/>
    </source>
</evidence>
<dbReference type="Gene3D" id="1.10.30.10">
    <property type="entry name" value="High mobility group box domain"/>
    <property type="match status" value="2"/>
</dbReference>
<dbReference type="GO" id="GO:0005634">
    <property type="term" value="C:nucleus"/>
    <property type="evidence" value="ECO:0007669"/>
    <property type="project" value="UniProtKB-UniRule"/>
</dbReference>
<feature type="domain" description="HMG box" evidence="5">
    <location>
        <begin position="150"/>
        <end position="217"/>
    </location>
</feature>
<dbReference type="GO" id="GO:0003677">
    <property type="term" value="F:DNA binding"/>
    <property type="evidence" value="ECO:0007669"/>
    <property type="project" value="UniProtKB-UniRule"/>
</dbReference>
<dbReference type="InterPro" id="IPR036910">
    <property type="entry name" value="HMG_box_dom_sf"/>
</dbReference>
<feature type="domain" description="HMG box" evidence="5">
    <location>
        <begin position="45"/>
        <end position="113"/>
    </location>
</feature>
<keyword evidence="1 3" id="KW-0238">DNA-binding</keyword>
<dbReference type="EMBL" id="OU895878">
    <property type="protein sequence ID" value="CAG9801829.1"/>
    <property type="molecule type" value="Genomic_DNA"/>
</dbReference>
<dbReference type="OrthoDB" id="5550281at2759"/>
<dbReference type="Pfam" id="PF00505">
    <property type="entry name" value="HMG_box"/>
    <property type="match status" value="2"/>
</dbReference>
<gene>
    <name evidence="6" type="ORF">CHIRRI_LOCUS4750</name>
</gene>
<dbReference type="SMART" id="SM00398">
    <property type="entry name" value="HMG"/>
    <property type="match status" value="2"/>
</dbReference>
<dbReference type="SUPFAM" id="SSF47095">
    <property type="entry name" value="HMG-box"/>
    <property type="match status" value="2"/>
</dbReference>
<evidence type="ECO:0000259" key="5">
    <source>
        <dbReference type="PROSITE" id="PS50118"/>
    </source>
</evidence>